<keyword evidence="10" id="KW-0472">Membrane</keyword>
<evidence type="ECO:0000256" key="5">
    <source>
        <dbReference type="ARBA" id="ARBA00022801"/>
    </source>
</evidence>
<dbReference type="GO" id="GO:0046872">
    <property type="term" value="F:metal ion binding"/>
    <property type="evidence" value="ECO:0007669"/>
    <property type="project" value="UniProtKB-KW"/>
</dbReference>
<reference evidence="12 13" key="1">
    <citation type="submission" date="2016-10" db="EMBL/GenBank/DDBJ databases">
        <authorList>
            <person name="Cai Z."/>
        </authorList>
    </citation>
    <scope>NUCLEOTIDE SEQUENCE [LARGE SCALE GENOMIC DNA]</scope>
</reference>
<feature type="compositionally biased region" description="Polar residues" evidence="9">
    <location>
        <begin position="323"/>
        <end position="334"/>
    </location>
</feature>
<dbReference type="EMBL" id="FNXT01000118">
    <property type="protein sequence ID" value="SZX61017.1"/>
    <property type="molecule type" value="Genomic_DNA"/>
</dbReference>
<protein>
    <recommendedName>
        <fullName evidence="11">Peptidase M43 pregnancy-associated plasma-A domain-containing protein</fullName>
    </recommendedName>
</protein>
<feature type="region of interest" description="Disordered" evidence="9">
    <location>
        <begin position="304"/>
        <end position="345"/>
    </location>
</feature>
<keyword evidence="7" id="KW-0482">Metalloprotease</keyword>
<keyword evidence="2" id="KW-0645">Protease</keyword>
<evidence type="ECO:0000313" key="12">
    <source>
        <dbReference type="EMBL" id="SZX61017.1"/>
    </source>
</evidence>
<evidence type="ECO:0000256" key="10">
    <source>
        <dbReference type="SAM" id="Phobius"/>
    </source>
</evidence>
<name>A0A383V5X5_TETOB</name>
<sequence length="758" mass="79477">MKQQHRRTWKWALGALAAVAVIVGLSVLIAHAVQRSKSSPPAVATAPALDADWGSKTSNAAARKLVQLPAPGSPAAVELLARNDTPAWLSGLYTYHRDSASITPDITAEWLQLLQQQLQQQGVTTNSSSSSAADEQLELDLQPFIRVSADVLGYLRFSRSVVLLSLLREYAASSVITVEAVDPDALQAEVQQLFDLQNLSAYYVTMARVDSMHAAGAAQHAAAVSLATSKGAADIRGRMLHATFLQQQQQQQQQRKQKLRQQHRLLLLAEADSPAAQQADLASQLLNQMSGGQTAAAAAAAATKDSSAGSSSSSTGTPDAGISRSSARTLNPPNTAATATATAADAASSSSDVETLLDMVCLAAPWAPVGTFANVLPVGAACPAAAPLQLFQRDQLAFKPVTVPIVFHVLRFLVDIPALSFMSMDMPQAPMGSTSGTAAFPPIWDGNSSSSSGGSSSSSSSSSGGGGSSGTAAGQNLVDAANRLYKNTGVQFTLKEVRTDVAKYPYLLQKDKAAWLNCSHNAAATAEGLACLQGIARVPEVAALSSEERVVNVLVSGSDGKTDFTYCSRTAADRNPLCSTISKGYTAARGPWFMGSADAGWSEDASDMNWLFLSWGGFDTASWNRGPWNGGGATLAHELGHFLGLLHTHQGSPACLNSPDSGDAVEDTPPNQDIEAHGGGTEAATLAGWCSDFRNGKSPASSALSGLQSCPGFQDNVFNTMSYVPDQCSMIFSPGQVQRMQWVIAAYRPKFMAAHASQ</sequence>
<evidence type="ECO:0000256" key="4">
    <source>
        <dbReference type="ARBA" id="ARBA00022729"/>
    </source>
</evidence>
<keyword evidence="4" id="KW-0732">Signal</keyword>
<dbReference type="Pfam" id="PF05572">
    <property type="entry name" value="Peptidase_M43"/>
    <property type="match status" value="1"/>
</dbReference>
<evidence type="ECO:0000256" key="3">
    <source>
        <dbReference type="ARBA" id="ARBA00022723"/>
    </source>
</evidence>
<evidence type="ECO:0000259" key="11">
    <source>
        <dbReference type="Pfam" id="PF05572"/>
    </source>
</evidence>
<comment type="similarity">
    <text evidence="1">Belongs to the peptidase M43B family.</text>
</comment>
<evidence type="ECO:0000256" key="8">
    <source>
        <dbReference type="ARBA" id="ARBA00023157"/>
    </source>
</evidence>
<dbReference type="InterPro" id="IPR024079">
    <property type="entry name" value="MetalloPept_cat_dom_sf"/>
</dbReference>
<feature type="compositionally biased region" description="Low complexity" evidence="9">
    <location>
        <begin position="304"/>
        <end position="317"/>
    </location>
</feature>
<keyword evidence="10" id="KW-0812">Transmembrane</keyword>
<dbReference type="AlphaFoldDB" id="A0A383V5X5"/>
<evidence type="ECO:0000256" key="1">
    <source>
        <dbReference type="ARBA" id="ARBA00008721"/>
    </source>
</evidence>
<evidence type="ECO:0000313" key="13">
    <source>
        <dbReference type="Proteomes" id="UP000256970"/>
    </source>
</evidence>
<organism evidence="12 13">
    <name type="scientific">Tetradesmus obliquus</name>
    <name type="common">Green alga</name>
    <name type="synonym">Acutodesmus obliquus</name>
    <dbReference type="NCBI Taxonomy" id="3088"/>
    <lineage>
        <taxon>Eukaryota</taxon>
        <taxon>Viridiplantae</taxon>
        <taxon>Chlorophyta</taxon>
        <taxon>core chlorophytes</taxon>
        <taxon>Chlorophyceae</taxon>
        <taxon>CS clade</taxon>
        <taxon>Sphaeropleales</taxon>
        <taxon>Scenedesmaceae</taxon>
        <taxon>Tetradesmus</taxon>
    </lineage>
</organism>
<dbReference type="SUPFAM" id="SSF55486">
    <property type="entry name" value="Metalloproteases ('zincins'), catalytic domain"/>
    <property type="match status" value="2"/>
</dbReference>
<proteinExistence type="inferred from homology"/>
<feature type="transmembrane region" description="Helical" evidence="10">
    <location>
        <begin position="12"/>
        <end position="33"/>
    </location>
</feature>
<dbReference type="PANTHER" id="PTHR47466">
    <property type="match status" value="1"/>
</dbReference>
<evidence type="ECO:0000256" key="2">
    <source>
        <dbReference type="ARBA" id="ARBA00022670"/>
    </source>
</evidence>
<keyword evidence="3" id="KW-0479">Metal-binding</keyword>
<evidence type="ECO:0000256" key="6">
    <source>
        <dbReference type="ARBA" id="ARBA00022833"/>
    </source>
</evidence>
<evidence type="ECO:0000256" key="9">
    <source>
        <dbReference type="SAM" id="MobiDB-lite"/>
    </source>
</evidence>
<keyword evidence="8" id="KW-1015">Disulfide bond</keyword>
<dbReference type="Proteomes" id="UP000256970">
    <property type="component" value="Unassembled WGS sequence"/>
</dbReference>
<dbReference type="GO" id="GO:0008237">
    <property type="term" value="F:metallopeptidase activity"/>
    <property type="evidence" value="ECO:0007669"/>
    <property type="project" value="UniProtKB-KW"/>
</dbReference>
<feature type="compositionally biased region" description="Low complexity" evidence="9">
    <location>
        <begin position="335"/>
        <end position="345"/>
    </location>
</feature>
<keyword evidence="13" id="KW-1185">Reference proteome</keyword>
<keyword evidence="5" id="KW-0378">Hydrolase</keyword>
<dbReference type="InterPro" id="IPR008754">
    <property type="entry name" value="Peptidase_M43"/>
</dbReference>
<dbReference type="GO" id="GO:0006508">
    <property type="term" value="P:proteolysis"/>
    <property type="evidence" value="ECO:0007669"/>
    <property type="project" value="UniProtKB-KW"/>
</dbReference>
<feature type="compositionally biased region" description="Low complexity" evidence="9">
    <location>
        <begin position="448"/>
        <end position="462"/>
    </location>
</feature>
<feature type="region of interest" description="Disordered" evidence="9">
    <location>
        <begin position="447"/>
        <end position="471"/>
    </location>
</feature>
<dbReference type="Gene3D" id="3.40.390.10">
    <property type="entry name" value="Collagenase (Catalytic Domain)"/>
    <property type="match status" value="1"/>
</dbReference>
<gene>
    <name evidence="12" type="ORF">BQ4739_LOCUS1552</name>
</gene>
<evidence type="ECO:0000256" key="7">
    <source>
        <dbReference type="ARBA" id="ARBA00023049"/>
    </source>
</evidence>
<dbReference type="PANTHER" id="PTHR47466:SF1">
    <property type="entry name" value="METALLOPROTEASE MEP1 (AFU_ORTHOLOGUE AFUA_1G07730)-RELATED"/>
    <property type="match status" value="1"/>
</dbReference>
<accession>A0A383V5X5</accession>
<keyword evidence="10" id="KW-1133">Transmembrane helix</keyword>
<keyword evidence="6" id="KW-0862">Zinc</keyword>
<feature type="domain" description="Peptidase M43 pregnancy-associated plasma-A" evidence="11">
    <location>
        <begin position="633"/>
        <end position="744"/>
    </location>
</feature>